<dbReference type="CDD" id="cd08054">
    <property type="entry name" value="gp6"/>
    <property type="match status" value="1"/>
</dbReference>
<evidence type="ECO:0000313" key="3">
    <source>
        <dbReference type="Proteomes" id="UP000008311"/>
    </source>
</evidence>
<evidence type="ECO:0000313" key="2">
    <source>
        <dbReference type="EMBL" id="EEF25186.1"/>
    </source>
</evidence>
<dbReference type="Gene3D" id="1.10.3230.30">
    <property type="entry name" value="Phage gp6-like head-tail connector protein"/>
    <property type="match status" value="1"/>
</dbReference>
<evidence type="ECO:0008006" key="4">
    <source>
        <dbReference type="Google" id="ProtNLM"/>
    </source>
</evidence>
<protein>
    <recommendedName>
        <fullName evidence="4">Phage gp6-like head-tail connector protein</fullName>
    </recommendedName>
</protein>
<keyword evidence="3" id="KW-1185">Reference proteome</keyword>
<gene>
    <name evidence="2" type="ORF">RCOM_1904550</name>
</gene>
<dbReference type="EMBL" id="EQ980316">
    <property type="protein sequence ID" value="EEF25186.1"/>
    <property type="molecule type" value="Genomic_DNA"/>
</dbReference>
<organism evidence="2 3">
    <name type="scientific">Ricinus communis</name>
    <name type="common">Castor bean</name>
    <dbReference type="NCBI Taxonomy" id="3988"/>
    <lineage>
        <taxon>Eukaryota</taxon>
        <taxon>Viridiplantae</taxon>
        <taxon>Streptophyta</taxon>
        <taxon>Embryophyta</taxon>
        <taxon>Tracheophyta</taxon>
        <taxon>Spermatophyta</taxon>
        <taxon>Magnoliopsida</taxon>
        <taxon>eudicotyledons</taxon>
        <taxon>Gunneridae</taxon>
        <taxon>Pentapetalae</taxon>
        <taxon>rosids</taxon>
        <taxon>fabids</taxon>
        <taxon>Malpighiales</taxon>
        <taxon>Euphorbiaceae</taxon>
        <taxon>Acalyphoideae</taxon>
        <taxon>Acalypheae</taxon>
        <taxon>Ricinus</taxon>
    </lineage>
</organism>
<dbReference type="InterPro" id="IPR021146">
    <property type="entry name" value="Phage_gp6-like_head-tail"/>
</dbReference>
<dbReference type="InterPro" id="IPR006450">
    <property type="entry name" value="Phage_HK97_gp6-like"/>
</dbReference>
<feature type="region of interest" description="Disordered" evidence="1">
    <location>
        <begin position="141"/>
        <end position="164"/>
    </location>
</feature>
<accession>B9TG26</accession>
<dbReference type="NCBIfam" id="TIGR01560">
    <property type="entry name" value="put_DNA_pack"/>
    <property type="match status" value="1"/>
</dbReference>
<evidence type="ECO:0000256" key="1">
    <source>
        <dbReference type="SAM" id="MobiDB-lite"/>
    </source>
</evidence>
<sequence>MSASAAALPPPFVGRELVKQHLRVDHNDEDALIDAYIAAAVAHIDGPDSYLGCDFSAYEATPPAVTTALLLMVGDLYANRESGRGVVVGPAAARLLAPYRVRNVPTKDGAGHPVDNWVELTTVWASKQEIRDGERSLERLRARRGRRRGDRPLSGPLVGRRGRR</sequence>
<dbReference type="AlphaFoldDB" id="B9TG26"/>
<proteinExistence type="predicted"/>
<dbReference type="Pfam" id="PF05135">
    <property type="entry name" value="Phage_connect_1"/>
    <property type="match status" value="1"/>
</dbReference>
<dbReference type="InParanoid" id="B9TG26"/>
<reference evidence="3" key="1">
    <citation type="journal article" date="2010" name="Nat. Biotechnol.">
        <title>Draft genome sequence of the oilseed species Ricinus communis.</title>
        <authorList>
            <person name="Chan A.P."/>
            <person name="Crabtree J."/>
            <person name="Zhao Q."/>
            <person name="Lorenzi H."/>
            <person name="Orvis J."/>
            <person name="Puiu D."/>
            <person name="Melake-Berhan A."/>
            <person name="Jones K.M."/>
            <person name="Redman J."/>
            <person name="Chen G."/>
            <person name="Cahoon E.B."/>
            <person name="Gedil M."/>
            <person name="Stanke M."/>
            <person name="Haas B.J."/>
            <person name="Wortman J.R."/>
            <person name="Fraser-Liggett C.M."/>
            <person name="Ravel J."/>
            <person name="Rabinowicz P.D."/>
        </authorList>
    </citation>
    <scope>NUCLEOTIDE SEQUENCE [LARGE SCALE GENOMIC DNA]</scope>
    <source>
        <strain evidence="3">cv. Hale</strain>
    </source>
</reference>
<dbReference type="Proteomes" id="UP000008311">
    <property type="component" value="Unassembled WGS sequence"/>
</dbReference>
<name>B9TG26_RICCO</name>